<reference evidence="1" key="1">
    <citation type="submission" date="2020-09" db="EMBL/GenBank/DDBJ databases">
        <title>Genome-Enabled Discovery of Anthraquinone Biosynthesis in Senna tora.</title>
        <authorList>
            <person name="Kang S.-H."/>
            <person name="Pandey R.P."/>
            <person name="Lee C.-M."/>
            <person name="Sim J.-S."/>
            <person name="Jeong J.-T."/>
            <person name="Choi B.-S."/>
            <person name="Jung M."/>
            <person name="Ginzburg D."/>
            <person name="Zhao K."/>
            <person name="Won S.Y."/>
            <person name="Oh T.-J."/>
            <person name="Yu Y."/>
            <person name="Kim N.-H."/>
            <person name="Lee O.R."/>
            <person name="Lee T.-H."/>
            <person name="Bashyal P."/>
            <person name="Kim T.-S."/>
            <person name="Lee W.-H."/>
            <person name="Kawkins C."/>
            <person name="Kim C.-K."/>
            <person name="Kim J.S."/>
            <person name="Ahn B.O."/>
            <person name="Rhee S.Y."/>
            <person name="Sohng J.K."/>
        </authorList>
    </citation>
    <scope>NUCLEOTIDE SEQUENCE</scope>
    <source>
        <tissue evidence="1">Leaf</tissue>
    </source>
</reference>
<dbReference type="Proteomes" id="UP000634136">
    <property type="component" value="Unassembled WGS sequence"/>
</dbReference>
<comment type="caution">
    <text evidence="1">The sequence shown here is derived from an EMBL/GenBank/DDBJ whole genome shotgun (WGS) entry which is preliminary data.</text>
</comment>
<name>A0A834W7I2_9FABA</name>
<accession>A0A834W7I2</accession>
<organism evidence="1 2">
    <name type="scientific">Senna tora</name>
    <dbReference type="NCBI Taxonomy" id="362788"/>
    <lineage>
        <taxon>Eukaryota</taxon>
        <taxon>Viridiplantae</taxon>
        <taxon>Streptophyta</taxon>
        <taxon>Embryophyta</taxon>
        <taxon>Tracheophyta</taxon>
        <taxon>Spermatophyta</taxon>
        <taxon>Magnoliopsida</taxon>
        <taxon>eudicotyledons</taxon>
        <taxon>Gunneridae</taxon>
        <taxon>Pentapetalae</taxon>
        <taxon>rosids</taxon>
        <taxon>fabids</taxon>
        <taxon>Fabales</taxon>
        <taxon>Fabaceae</taxon>
        <taxon>Caesalpinioideae</taxon>
        <taxon>Cassia clade</taxon>
        <taxon>Senna</taxon>
    </lineage>
</organism>
<sequence length="34" mass="3778">MGKTLTCDQNSSMRSIPHKTTIKYSMEGFGVVET</sequence>
<evidence type="ECO:0000313" key="1">
    <source>
        <dbReference type="EMBL" id="KAF7808641.1"/>
    </source>
</evidence>
<dbReference type="EMBL" id="JAAIUW010000011">
    <property type="protein sequence ID" value="KAF7808641.1"/>
    <property type="molecule type" value="Genomic_DNA"/>
</dbReference>
<keyword evidence="2" id="KW-1185">Reference proteome</keyword>
<dbReference type="AlphaFoldDB" id="A0A834W7I2"/>
<gene>
    <name evidence="1" type="ORF">G2W53_035384</name>
</gene>
<evidence type="ECO:0000313" key="2">
    <source>
        <dbReference type="Proteomes" id="UP000634136"/>
    </source>
</evidence>
<proteinExistence type="predicted"/>
<protein>
    <submittedName>
        <fullName evidence="1">Uncharacterized protein</fullName>
    </submittedName>
</protein>